<protein>
    <submittedName>
        <fullName evidence="1">Uncharacterized protein</fullName>
    </submittedName>
</protein>
<organism evidence="1 2">
    <name type="scientific">Filimonas lacunae</name>
    <dbReference type="NCBI Taxonomy" id="477680"/>
    <lineage>
        <taxon>Bacteria</taxon>
        <taxon>Pseudomonadati</taxon>
        <taxon>Bacteroidota</taxon>
        <taxon>Chitinophagia</taxon>
        <taxon>Chitinophagales</taxon>
        <taxon>Chitinophagaceae</taxon>
        <taxon>Filimonas</taxon>
    </lineage>
</organism>
<dbReference type="KEGG" id="fln:FLA_0831"/>
<name>A0A173MBD1_9BACT</name>
<dbReference type="EMBL" id="FTOR01000018">
    <property type="protein sequence ID" value="SIT34692.1"/>
    <property type="molecule type" value="Genomic_DNA"/>
</dbReference>
<dbReference type="Proteomes" id="UP000186917">
    <property type="component" value="Unassembled WGS sequence"/>
</dbReference>
<accession>A0A173MBD1</accession>
<evidence type="ECO:0000313" key="1">
    <source>
        <dbReference type="EMBL" id="SIT34692.1"/>
    </source>
</evidence>
<gene>
    <name evidence="1" type="ORF">SAMN05421788_11848</name>
</gene>
<dbReference type="AlphaFoldDB" id="A0A173MBD1"/>
<proteinExistence type="predicted"/>
<keyword evidence="2" id="KW-1185">Reference proteome</keyword>
<reference evidence="2" key="1">
    <citation type="submission" date="2017-01" db="EMBL/GenBank/DDBJ databases">
        <authorList>
            <person name="Varghese N."/>
            <person name="Submissions S."/>
        </authorList>
    </citation>
    <scope>NUCLEOTIDE SEQUENCE [LARGE SCALE GENOMIC DNA]</scope>
    <source>
        <strain evidence="2">DSM 21054</strain>
    </source>
</reference>
<evidence type="ECO:0000313" key="2">
    <source>
        <dbReference type="Proteomes" id="UP000186917"/>
    </source>
</evidence>
<sequence>MNSVPENFTSTFKLKEITCKMSVRYIIKPFTACLLFYFLLSLSTVAQQNPFTGKRLISQKLDEITFMTDSSLICSFFEHDLYVKYNIIQDTLFMQPLSNPRPAIPKIACKILLNTPDSLYIIQPLFQSGKTIKGYDTLNFVNINKRIVPLQNFQLLRMGYFGTWGSQRYIVTADRILKEANGGFYTNQEPPVWTYHKLSDNQYKKLLDTLTKSLVLMLPANKKFDWNSVYDPGVLDFVIQSNSQTLIGQGLKFAPIHHKIYSYLKYLAQEDATHIIPPKKH</sequence>
<dbReference type="STRING" id="477680.SAMN05421788_11848"/>